<dbReference type="RefSeq" id="WP_209402130.1">
    <property type="nucleotide sequence ID" value="NZ_JAGIYQ010000001.1"/>
</dbReference>
<dbReference type="EMBL" id="JAGIYQ010000001">
    <property type="protein sequence ID" value="MBP0724063.1"/>
    <property type="molecule type" value="Genomic_DNA"/>
</dbReference>
<evidence type="ECO:0000313" key="1">
    <source>
        <dbReference type="EMBL" id="MBP0724063.1"/>
    </source>
</evidence>
<gene>
    <name evidence="1" type="ORF">J5Y03_02555</name>
</gene>
<name>A0A940NSG9_9BACI</name>
<dbReference type="Proteomes" id="UP000682134">
    <property type="component" value="Unassembled WGS sequence"/>
</dbReference>
<reference evidence="1" key="1">
    <citation type="submission" date="2021-04" db="EMBL/GenBank/DDBJ databases">
        <title>Genome seq and assembly of Bacillus sp.</title>
        <authorList>
            <person name="Chhetri G."/>
        </authorList>
    </citation>
    <scope>NUCLEOTIDE SEQUENCE</scope>
    <source>
        <strain evidence="1">RG28</strain>
    </source>
</reference>
<sequence length="106" mass="12706">MVKQYFTYDERLGINLPSLQSDWEDYPFMEQQRILTHWETIRGNIPDRIQYLEKNINAKQEELNNENDFLKSCHLNSQIASLASIINDLWIWFRSNQTVTEAKMHS</sequence>
<protein>
    <submittedName>
        <fullName evidence="1">Uncharacterized protein</fullName>
    </submittedName>
</protein>
<evidence type="ECO:0000313" key="2">
    <source>
        <dbReference type="Proteomes" id="UP000682134"/>
    </source>
</evidence>
<organism evidence="1 2">
    <name type="scientific">Gottfriedia endophytica</name>
    <dbReference type="NCBI Taxonomy" id="2820819"/>
    <lineage>
        <taxon>Bacteria</taxon>
        <taxon>Bacillati</taxon>
        <taxon>Bacillota</taxon>
        <taxon>Bacilli</taxon>
        <taxon>Bacillales</taxon>
        <taxon>Bacillaceae</taxon>
        <taxon>Gottfriedia</taxon>
    </lineage>
</organism>
<comment type="caution">
    <text evidence="1">The sequence shown here is derived from an EMBL/GenBank/DDBJ whole genome shotgun (WGS) entry which is preliminary data.</text>
</comment>
<accession>A0A940NSG9</accession>
<dbReference type="AlphaFoldDB" id="A0A940NSG9"/>
<keyword evidence="2" id="KW-1185">Reference proteome</keyword>
<proteinExistence type="predicted"/>